<keyword evidence="9 20" id="KW-1133">Transmembrane helix</keyword>
<evidence type="ECO:0000256" key="9">
    <source>
        <dbReference type="ARBA" id="ARBA00022989"/>
    </source>
</evidence>
<dbReference type="PANTHER" id="PTHR10877">
    <property type="entry name" value="POLYCYSTIN FAMILY MEMBER"/>
    <property type="match status" value="1"/>
</dbReference>
<keyword evidence="18" id="KW-0109">Calcium transport</keyword>
<keyword evidence="5" id="KW-0813">Transport</keyword>
<dbReference type="EMBL" id="KT163779">
    <property type="protein sequence ID" value="AKN21729.1"/>
    <property type="molecule type" value="mRNA"/>
</dbReference>
<dbReference type="Gene3D" id="1.20.5.340">
    <property type="match status" value="1"/>
</dbReference>
<evidence type="ECO:0000256" key="16">
    <source>
        <dbReference type="ARBA" id="ARBA00023303"/>
    </source>
</evidence>
<feature type="transmembrane region" description="Helical" evidence="20">
    <location>
        <begin position="370"/>
        <end position="392"/>
    </location>
</feature>
<comment type="similarity">
    <text evidence="4">Belongs to the polycystin family.</text>
</comment>
<dbReference type="InterPro" id="IPR011992">
    <property type="entry name" value="EF-hand-dom_pair"/>
</dbReference>
<evidence type="ECO:0000256" key="19">
    <source>
        <dbReference type="PIRSR" id="PIRSR603915-2"/>
    </source>
</evidence>
<evidence type="ECO:0000256" key="10">
    <source>
        <dbReference type="ARBA" id="ARBA00023054"/>
    </source>
</evidence>
<keyword evidence="8 20" id="KW-0812">Transmembrane</keyword>
<evidence type="ECO:0000256" key="8">
    <source>
        <dbReference type="ARBA" id="ARBA00022692"/>
    </source>
</evidence>
<accession>A0A0H3YJQ9</accession>
<evidence type="ECO:0000256" key="3">
    <source>
        <dbReference type="ARBA" id="ARBA00004651"/>
    </source>
</evidence>
<dbReference type="PROSITE" id="PS50222">
    <property type="entry name" value="EF_HAND_2"/>
    <property type="match status" value="1"/>
</dbReference>
<evidence type="ECO:0000256" key="1">
    <source>
        <dbReference type="ARBA" id="ARBA00004138"/>
    </source>
</evidence>
<dbReference type="FunFam" id="1.10.287.70:FF:000055">
    <property type="entry name" value="Polycystic kidney disease 2-like 1"/>
    <property type="match status" value="1"/>
</dbReference>
<proteinExistence type="evidence at transcript level"/>
<keyword evidence="17" id="KW-0968">Cytoplasmic vesicle</keyword>
<evidence type="ECO:0000256" key="15">
    <source>
        <dbReference type="ARBA" id="ARBA00023273"/>
    </source>
</evidence>
<dbReference type="Pfam" id="PF08016">
    <property type="entry name" value="PKD_channel"/>
    <property type="match status" value="1"/>
</dbReference>
<dbReference type="GO" id="GO:0005509">
    <property type="term" value="F:calcium ion binding"/>
    <property type="evidence" value="ECO:0007669"/>
    <property type="project" value="InterPro"/>
</dbReference>
<dbReference type="InterPro" id="IPR051223">
    <property type="entry name" value="Polycystin"/>
</dbReference>
<dbReference type="OrthoDB" id="444119at2759"/>
<dbReference type="GO" id="GO:0050982">
    <property type="term" value="P:detection of mechanical stimulus"/>
    <property type="evidence" value="ECO:0007669"/>
    <property type="project" value="TreeGrafter"/>
</dbReference>
<feature type="transmembrane region" description="Helical" evidence="20">
    <location>
        <begin position="336"/>
        <end position="358"/>
    </location>
</feature>
<evidence type="ECO:0000256" key="12">
    <source>
        <dbReference type="ARBA" id="ARBA00023136"/>
    </source>
</evidence>
<dbReference type="InterPro" id="IPR046791">
    <property type="entry name" value="Polycystin_dom"/>
</dbReference>
<dbReference type="Gene3D" id="1.10.238.10">
    <property type="entry name" value="EF-hand"/>
    <property type="match status" value="1"/>
</dbReference>
<dbReference type="Gene3D" id="1.10.287.70">
    <property type="match status" value="1"/>
</dbReference>
<keyword evidence="16 18" id="KW-0407">Ion channel</keyword>
<feature type="domain" description="EF-hand" evidence="21">
    <location>
        <begin position="586"/>
        <end position="621"/>
    </location>
</feature>
<dbReference type="GO" id="GO:0031410">
    <property type="term" value="C:cytoplasmic vesicle"/>
    <property type="evidence" value="ECO:0007669"/>
    <property type="project" value="UniProtKB-SubCell"/>
</dbReference>
<dbReference type="SMART" id="SM00054">
    <property type="entry name" value="EFh"/>
    <property type="match status" value="2"/>
</dbReference>
<dbReference type="Pfam" id="PF20519">
    <property type="entry name" value="Polycystin_dom"/>
    <property type="match status" value="1"/>
</dbReference>
<evidence type="ECO:0000256" key="20">
    <source>
        <dbReference type="SAM" id="Phobius"/>
    </source>
</evidence>
<dbReference type="InterPro" id="IPR003915">
    <property type="entry name" value="PKD_2"/>
</dbReference>
<keyword evidence="10" id="KW-0175">Coiled coil</keyword>
<name>A0A0H3YJQ9_SCHMD</name>
<dbReference type="GO" id="GO:0005262">
    <property type="term" value="F:calcium channel activity"/>
    <property type="evidence" value="ECO:0007669"/>
    <property type="project" value="UniProtKB-KW"/>
</dbReference>
<keyword evidence="12 20" id="KW-0472">Membrane</keyword>
<evidence type="ECO:0000256" key="6">
    <source>
        <dbReference type="ARBA" id="ARBA00022475"/>
    </source>
</evidence>
<dbReference type="GO" id="GO:0005929">
    <property type="term" value="C:cilium"/>
    <property type="evidence" value="ECO:0007669"/>
    <property type="project" value="UniProtKB-SubCell"/>
</dbReference>
<evidence type="ECO:0000256" key="11">
    <source>
        <dbReference type="ARBA" id="ARBA00023065"/>
    </source>
</evidence>
<feature type="transmembrane region" description="Helical" evidence="20">
    <location>
        <begin position="524"/>
        <end position="547"/>
    </location>
</feature>
<keyword evidence="15" id="KW-0966">Cell projection</keyword>
<dbReference type="GO" id="GO:0005886">
    <property type="term" value="C:plasma membrane"/>
    <property type="evidence" value="ECO:0007669"/>
    <property type="project" value="UniProtKB-SubCell"/>
</dbReference>
<feature type="binding site" evidence="18">
    <location>
        <position position="637"/>
    </location>
    <ligand>
        <name>Ca(2+)</name>
        <dbReference type="ChEBI" id="CHEBI:29108"/>
        <label>2</label>
    </ligand>
</feature>
<evidence type="ECO:0000256" key="5">
    <source>
        <dbReference type="ARBA" id="ARBA00022448"/>
    </source>
</evidence>
<keyword evidence="14" id="KW-0325">Glycoprotein</keyword>
<evidence type="ECO:0000256" key="7">
    <source>
        <dbReference type="ARBA" id="ARBA00022673"/>
    </source>
</evidence>
<evidence type="ECO:0000256" key="14">
    <source>
        <dbReference type="ARBA" id="ARBA00023180"/>
    </source>
</evidence>
<feature type="transmembrane region" description="Helical" evidence="20">
    <location>
        <begin position="423"/>
        <end position="443"/>
    </location>
</feature>
<feature type="transmembrane region" description="Helical" evidence="20">
    <location>
        <begin position="463"/>
        <end position="485"/>
    </location>
</feature>
<gene>
    <name evidence="22" type="primary">PKD2-3</name>
</gene>
<keyword evidence="7 18" id="KW-0107">Calcium channel</keyword>
<feature type="binding site" evidence="18">
    <location>
        <position position="635"/>
    </location>
    <ligand>
        <name>Ca(2+)</name>
        <dbReference type="ChEBI" id="CHEBI:29108"/>
        <label>2</label>
    </ligand>
</feature>
<evidence type="ECO:0000256" key="17">
    <source>
        <dbReference type="ARBA" id="ARBA00023329"/>
    </source>
</evidence>
<evidence type="ECO:0000256" key="18">
    <source>
        <dbReference type="PIRSR" id="PIRSR603915-1"/>
    </source>
</evidence>
<keyword evidence="18" id="KW-0479">Metal-binding</keyword>
<dbReference type="InterPro" id="IPR002048">
    <property type="entry name" value="EF_hand_dom"/>
</dbReference>
<dbReference type="SUPFAM" id="SSF47473">
    <property type="entry name" value="EF-hand"/>
    <property type="match status" value="1"/>
</dbReference>
<dbReference type="PRINTS" id="PR01433">
    <property type="entry name" value="POLYCYSTIN2"/>
</dbReference>
<feature type="binding site" evidence="18">
    <location>
        <position position="633"/>
    </location>
    <ligand>
        <name>Ca(2+)</name>
        <dbReference type="ChEBI" id="CHEBI:29108"/>
        <label>2</label>
    </ligand>
</feature>
<dbReference type="InterPro" id="IPR013122">
    <property type="entry name" value="PKD1_2_channel"/>
</dbReference>
<comment type="subcellular location">
    <subcellularLocation>
        <location evidence="3">Cell membrane</location>
        <topology evidence="3">Multi-pass membrane protein</topology>
    </subcellularLocation>
    <subcellularLocation>
        <location evidence="1">Cell projection</location>
        <location evidence="1">Cilium</location>
    </subcellularLocation>
    <subcellularLocation>
        <location evidence="2">Cytoplasmic vesicle</location>
    </subcellularLocation>
</comment>
<dbReference type="AlphaFoldDB" id="A0A0H3YJQ9"/>
<organism evidence="22">
    <name type="scientific">Schmidtea mediterranea</name>
    <name type="common">Freshwater planarian flatworm</name>
    <dbReference type="NCBI Taxonomy" id="79327"/>
    <lineage>
        <taxon>Eukaryota</taxon>
        <taxon>Metazoa</taxon>
        <taxon>Spiralia</taxon>
        <taxon>Lophotrochozoa</taxon>
        <taxon>Platyhelminthes</taxon>
        <taxon>Rhabditophora</taxon>
        <taxon>Seriata</taxon>
        <taxon>Tricladida</taxon>
        <taxon>Continenticola</taxon>
        <taxon>Geoplanoidea</taxon>
        <taxon>Dugesiidae</taxon>
        <taxon>Schmidtea</taxon>
    </lineage>
</organism>
<protein>
    <submittedName>
        <fullName evidence="22">PKD2-3</fullName>
    </submittedName>
</protein>
<keyword evidence="13" id="KW-1015">Disulfide bond</keyword>
<feature type="binding site" evidence="18">
    <location>
        <position position="644"/>
    </location>
    <ligand>
        <name>Ca(2+)</name>
        <dbReference type="ChEBI" id="CHEBI:29108"/>
        <label>2</label>
    </ligand>
</feature>
<reference evidence="22" key="1">
    <citation type="journal article" date="2015" name="Elife">
        <title>Stem cells and fluid flow drive cyst formation in an invertebrate excretory organ.</title>
        <authorList>
            <person name="Thi-Kim Vu H."/>
            <person name="Rink J.C."/>
            <person name="McKinney S.A."/>
            <person name="McClain M."/>
            <person name="Lakshmanaperumal N."/>
            <person name="Alexander R."/>
            <person name="Sanchez Alvarado A."/>
        </authorList>
    </citation>
    <scope>NUCLEOTIDE SEQUENCE</scope>
</reference>
<keyword evidence="6" id="KW-1003">Cell membrane</keyword>
<feature type="transmembrane region" description="Helical" evidence="20">
    <location>
        <begin position="84"/>
        <end position="102"/>
    </location>
</feature>
<evidence type="ECO:0000313" key="22">
    <source>
        <dbReference type="EMBL" id="AKN21729.1"/>
    </source>
</evidence>
<evidence type="ECO:0000259" key="21">
    <source>
        <dbReference type="PROSITE" id="PS50222"/>
    </source>
</evidence>
<evidence type="ECO:0000256" key="2">
    <source>
        <dbReference type="ARBA" id="ARBA00004541"/>
    </source>
</evidence>
<evidence type="ECO:0000256" key="4">
    <source>
        <dbReference type="ARBA" id="ARBA00007200"/>
    </source>
</evidence>
<evidence type="ECO:0000256" key="13">
    <source>
        <dbReference type="ARBA" id="ARBA00023157"/>
    </source>
</evidence>
<keyword evidence="11 18" id="KW-0406">Ion transport</keyword>
<dbReference type="PANTHER" id="PTHR10877:SF183">
    <property type="entry name" value="AT14535P-RELATED"/>
    <property type="match status" value="1"/>
</dbReference>
<dbReference type="SUPFAM" id="SSF81324">
    <property type="entry name" value="Voltage-gated potassium channels"/>
    <property type="match status" value="1"/>
</dbReference>
<sequence>MSVTDTRNVLEAMECETLSSNAYEYNNKTVKTFSNDKINFDEKQNSKCSQMCEKITNYLWTTRTKIDGNKSNADIYIMTTLRELFIYLIFLVLLLLISFGTINANSFYFAAAMENAFINEGFDFGNLKDLQFPDLSNTRQYWEYLDNVALKFLFWDDSWVNSRPETSTEGNLMYFEIKLVGVARMRQVRSKVIPCQMPSYLLSRNFPCYEKYSIFNDDSAPMRPNKSNPGWTYTSSQVSQADNYYGSISLYGGGGYIIDLTSDSNKTNQIVSDLKEQTWIDRGTRAVFLDFVVFNINMNLFCKVRIVAEFPNFGGVVTSFTITPSKLLRYSSAFEYFILCCEILFVIFIIYYAIEVILEFREIKWQIFKNYWSIQDMVVVLVSIMCISFNIYRVIYVNQQISTVIVSDDTYPQFDQISKYDRLFQHFISINLFIAILKIFKYIRFNKTMTHLSSTLGRSGKEIFGFSVMFLIVFIAFAQLAYLMFGSNATDYSGMQTSVLSQFRIILGDFDYKALSEANGPFGAIYFVLYVFFVFFVLINMFVAIICENYVKVKHDETINNQTISMSEFFKSKTAAVMERFKMKTKKIVDIQDAINNGDLNNDSYLGFDEWRLTMKQKGYADCEIEAVFSKYDVDGDQVLDPYEQKQMHEQLEAEKKKISEAMNSEKDGSFKRQNSKSQINLRESDSNAIEYVTQEELLFLNIRMDGLENNVQLILQKIDQVLSSMESIELQKLNNQKVIGKILETFPLYGIST</sequence>
<keyword evidence="18" id="KW-0106">Calcium</keyword>
<feature type="disulfide bond" evidence="19">
    <location>
        <begin position="195"/>
        <end position="208"/>
    </location>
</feature>